<reference evidence="3" key="2">
    <citation type="submission" date="2015-01" db="EMBL/GenBank/DDBJ databases">
        <title>Evolutionary Origins and Diversification of the Mycorrhizal Mutualists.</title>
        <authorList>
            <consortium name="DOE Joint Genome Institute"/>
            <consortium name="Mycorrhizal Genomics Consortium"/>
            <person name="Kohler A."/>
            <person name="Kuo A."/>
            <person name="Nagy L.G."/>
            <person name="Floudas D."/>
            <person name="Copeland A."/>
            <person name="Barry K.W."/>
            <person name="Cichocki N."/>
            <person name="Veneault-Fourrey C."/>
            <person name="LaButti K."/>
            <person name="Lindquist E.A."/>
            <person name="Lipzen A."/>
            <person name="Lundell T."/>
            <person name="Morin E."/>
            <person name="Murat C."/>
            <person name="Riley R."/>
            <person name="Ohm R."/>
            <person name="Sun H."/>
            <person name="Tunlid A."/>
            <person name="Henrissat B."/>
            <person name="Grigoriev I.V."/>
            <person name="Hibbett D.S."/>
            <person name="Martin F."/>
        </authorList>
    </citation>
    <scope>NUCLEOTIDE SEQUENCE [LARGE SCALE GENOMIC DNA]</scope>
    <source>
        <strain evidence="3">MAFF 305830</strain>
    </source>
</reference>
<reference evidence="2 3" key="1">
    <citation type="submission" date="2014-04" db="EMBL/GenBank/DDBJ databases">
        <authorList>
            <consortium name="DOE Joint Genome Institute"/>
            <person name="Kuo A."/>
            <person name="Zuccaro A."/>
            <person name="Kohler A."/>
            <person name="Nagy L.G."/>
            <person name="Floudas D."/>
            <person name="Copeland A."/>
            <person name="Barry K.W."/>
            <person name="Cichocki N."/>
            <person name="Veneault-Fourrey C."/>
            <person name="LaButti K."/>
            <person name="Lindquist E.A."/>
            <person name="Lipzen A."/>
            <person name="Lundell T."/>
            <person name="Morin E."/>
            <person name="Murat C."/>
            <person name="Sun H."/>
            <person name="Tunlid A."/>
            <person name="Henrissat B."/>
            <person name="Grigoriev I.V."/>
            <person name="Hibbett D.S."/>
            <person name="Martin F."/>
            <person name="Nordberg H.P."/>
            <person name="Cantor M.N."/>
            <person name="Hua S.X."/>
        </authorList>
    </citation>
    <scope>NUCLEOTIDE SEQUENCE [LARGE SCALE GENOMIC DNA]</scope>
    <source>
        <strain evidence="2 3">MAFF 305830</strain>
    </source>
</reference>
<dbReference type="Gene3D" id="3.40.50.300">
    <property type="entry name" value="P-loop containing nucleotide triphosphate hydrolases"/>
    <property type="match status" value="1"/>
</dbReference>
<dbReference type="Proteomes" id="UP000054097">
    <property type="component" value="Unassembled WGS sequence"/>
</dbReference>
<organism evidence="2 3">
    <name type="scientific">Serendipita vermifera MAFF 305830</name>
    <dbReference type="NCBI Taxonomy" id="933852"/>
    <lineage>
        <taxon>Eukaryota</taxon>
        <taxon>Fungi</taxon>
        <taxon>Dikarya</taxon>
        <taxon>Basidiomycota</taxon>
        <taxon>Agaricomycotina</taxon>
        <taxon>Agaricomycetes</taxon>
        <taxon>Sebacinales</taxon>
        <taxon>Serendipitaceae</taxon>
        <taxon>Serendipita</taxon>
    </lineage>
</organism>
<proteinExistence type="predicted"/>
<accession>A0A0C3AT52</accession>
<dbReference type="Pfam" id="PF00350">
    <property type="entry name" value="Dynamin_N"/>
    <property type="match status" value="1"/>
</dbReference>
<evidence type="ECO:0000313" key="3">
    <source>
        <dbReference type="Proteomes" id="UP000054097"/>
    </source>
</evidence>
<dbReference type="AlphaFoldDB" id="A0A0C3AT52"/>
<sequence>MGDSELYSKTESLKSSLKIFLLATEPFYQWSRQTTLSLREEILNVQHDVELIQLLLRNILTSSTSTIFATVEAFQSVLVTSTSAIGAMTGEISSLISRLQMEDLTSRKTTIRLISERQIIVADTRTAIMDAFRSLWMESWIWVQATNQTSLNTPINQQSQLDHLLSAFNLTPFSVGASSDVFLQNTPPKPSQLLQLNQWQYDIERNTRHWLQTLVKDGKLDDLFEAHRVFLSLLWNGSIFSLHNVKLSMFQGEERPVIDELTESISSMRDGARDALLRASSRVWSIVFVGAEDSGKSTYINALVGADLLPVTDGPTTAYPCQLLHSAGRKEPMLEFGTGYLNTCLDELRRGDWVSKIGALVEGTWDTTVNLPEECDFSVLQTAWTEDLPTELFQTLCGFVNDDYRFSSPVHGAVNIKATLQDINDLVRICQNLPFGFNRLEPGDWPLITTEFAQMKDTPLPEGLMTSRVL</sequence>
<dbReference type="HOGENOM" id="CLU_581606_0_0_1"/>
<gene>
    <name evidence="2" type="ORF">M408DRAFT_164113</name>
</gene>
<protein>
    <recommendedName>
        <fullName evidence="1">Dynamin N-terminal domain-containing protein</fullName>
    </recommendedName>
</protein>
<name>A0A0C3AT52_SERVB</name>
<dbReference type="InterPro" id="IPR027417">
    <property type="entry name" value="P-loop_NTPase"/>
</dbReference>
<dbReference type="SUPFAM" id="SSF52540">
    <property type="entry name" value="P-loop containing nucleoside triphosphate hydrolases"/>
    <property type="match status" value="1"/>
</dbReference>
<dbReference type="EMBL" id="KN824297">
    <property type="protein sequence ID" value="KIM27750.1"/>
    <property type="molecule type" value="Genomic_DNA"/>
</dbReference>
<evidence type="ECO:0000259" key="1">
    <source>
        <dbReference type="Pfam" id="PF00350"/>
    </source>
</evidence>
<dbReference type="OrthoDB" id="3267584at2759"/>
<dbReference type="InterPro" id="IPR045063">
    <property type="entry name" value="Dynamin_N"/>
</dbReference>
<keyword evidence="3" id="KW-1185">Reference proteome</keyword>
<evidence type="ECO:0000313" key="2">
    <source>
        <dbReference type="EMBL" id="KIM27750.1"/>
    </source>
</evidence>
<feature type="domain" description="Dynamin N-terminal" evidence="1">
    <location>
        <begin position="286"/>
        <end position="328"/>
    </location>
</feature>